<accession>A0A7G9RC46</accession>
<dbReference type="RefSeq" id="WP_187579013.1">
    <property type="nucleotide sequence ID" value="NZ_CP060713.1"/>
</dbReference>
<name>A0A7G9RC46_9ACTN</name>
<dbReference type="Proteomes" id="UP000515947">
    <property type="component" value="Chromosome"/>
</dbReference>
<proteinExistence type="predicted"/>
<feature type="region of interest" description="Disordered" evidence="1">
    <location>
        <begin position="137"/>
        <end position="172"/>
    </location>
</feature>
<dbReference type="InterPro" id="IPR010298">
    <property type="entry name" value="YacP-like"/>
</dbReference>
<evidence type="ECO:0000256" key="1">
    <source>
        <dbReference type="SAM" id="MobiDB-lite"/>
    </source>
</evidence>
<protein>
    <submittedName>
        <fullName evidence="2">NYN domain-containing protein</fullName>
    </submittedName>
</protein>
<evidence type="ECO:0000313" key="2">
    <source>
        <dbReference type="EMBL" id="QNN53171.1"/>
    </source>
</evidence>
<dbReference type="Pfam" id="PF05991">
    <property type="entry name" value="NYN_YacP"/>
    <property type="match status" value="1"/>
</dbReference>
<reference evidence="2 3" key="1">
    <citation type="submission" date="2020-08" db="EMBL/GenBank/DDBJ databases">
        <title>Genome sequence of Nocardioides mesophilus KACC 16243T.</title>
        <authorList>
            <person name="Hyun D.-W."/>
            <person name="Bae J.-W."/>
        </authorList>
    </citation>
    <scope>NUCLEOTIDE SEQUENCE [LARGE SCALE GENOMIC DNA]</scope>
    <source>
        <strain evidence="2 3">KACC 16243</strain>
    </source>
</reference>
<dbReference type="AlphaFoldDB" id="A0A7G9RC46"/>
<keyword evidence="3" id="KW-1185">Reference proteome</keyword>
<organism evidence="2 3">
    <name type="scientific">Nocardioides mesophilus</name>
    <dbReference type="NCBI Taxonomy" id="433659"/>
    <lineage>
        <taxon>Bacteria</taxon>
        <taxon>Bacillati</taxon>
        <taxon>Actinomycetota</taxon>
        <taxon>Actinomycetes</taxon>
        <taxon>Propionibacteriales</taxon>
        <taxon>Nocardioidaceae</taxon>
        <taxon>Nocardioides</taxon>
    </lineage>
</organism>
<sequence>MSAGEAAEGSSGADVSPLLPGPVRVRVIALAADALGNLPAEQLPAPLKRVASFASSRRAKLAGAQIASVLETDERFRDRVATLVRPEVTGLVDALEAGDLPAAADPVELAAVAFLFRPDGWQQIVESAVSAVVRQHESASSRQAEEQIERLKAQVETAHEESRSSRSQHREEVARLKADNSALRHKLGDARMRLKEAEEEAARAQDEAMVARRGVSSAAAAGEAEARRLRSRVEELEGELAGLRRAERAGRGQETLRARLLLDTLLETAQGLRRELALPAVEGSPADLVEAHVAEQGSRVSTAHGSMAVDDPALLEQLLTMPRMHLIIDGYNVTKSAYPELSLEKQRDRLMSRLAPLAARSGGETTVVFDAADKTERPLVNRPRHVRVLFSPVGVIADDVIRELVAAEPTGRPVVVVTSDQAVVRDVVRAGARAVAAAALSRLLARA</sequence>
<dbReference type="PANTHER" id="PTHR34547:SF1">
    <property type="entry name" value="YACP-LIKE NYN DOMAIN PROTEIN"/>
    <property type="match status" value="1"/>
</dbReference>
<dbReference type="EMBL" id="CP060713">
    <property type="protein sequence ID" value="QNN53171.1"/>
    <property type="molecule type" value="Genomic_DNA"/>
</dbReference>
<gene>
    <name evidence="2" type="ORF">H9L09_01355</name>
</gene>
<dbReference type="KEGG" id="nmes:H9L09_01355"/>
<evidence type="ECO:0000313" key="3">
    <source>
        <dbReference type="Proteomes" id="UP000515947"/>
    </source>
</evidence>
<dbReference type="PANTHER" id="PTHR34547">
    <property type="entry name" value="YACP-LIKE NYN DOMAIN PROTEIN"/>
    <property type="match status" value="1"/>
</dbReference>